<dbReference type="InterPro" id="IPR018392">
    <property type="entry name" value="LysM"/>
</dbReference>
<sequence>MSSERAPYPADGSGLLRGNRTRSYGSLVRSPLSPVRQGHIEHQVQAGETLQGIALKYGVSMEQIKRTNRLYTNDSIFLKKSLSIPVLTDPESVNNGVEAAEEGTSQLEGNERRGDQSHNGGQANGTDDGHDSGVEGKSDLSPMDFLKRIDRLINESKQAATKKMKEGEKGFAGVEQFHPCNASASQVTESRSTASSPRTHQRAMLGAVPLTITKRTKKLKDREDEIFEL</sequence>
<evidence type="ECO:0000256" key="2">
    <source>
        <dbReference type="SAM" id="MobiDB-lite"/>
    </source>
</evidence>
<dbReference type="AlphaFoldDB" id="A0AAD7S9P4"/>
<dbReference type="PROSITE" id="PS51782">
    <property type="entry name" value="LYSM"/>
    <property type="match status" value="1"/>
</dbReference>
<gene>
    <name evidence="4" type="ORF">AAFF_G00426930</name>
</gene>
<protein>
    <recommendedName>
        <fullName evidence="1">LysM and putative peptidoglycan-binding domain-containing protein 1</fullName>
    </recommendedName>
</protein>
<feature type="region of interest" description="Disordered" evidence="2">
    <location>
        <begin position="88"/>
        <end position="141"/>
    </location>
</feature>
<dbReference type="InterPro" id="IPR045030">
    <property type="entry name" value="LYSM1-4"/>
</dbReference>
<evidence type="ECO:0000313" key="5">
    <source>
        <dbReference type="Proteomes" id="UP001221898"/>
    </source>
</evidence>
<dbReference type="Gene3D" id="3.10.350.10">
    <property type="entry name" value="LysM domain"/>
    <property type="match status" value="1"/>
</dbReference>
<dbReference type="InterPro" id="IPR036779">
    <property type="entry name" value="LysM_dom_sf"/>
</dbReference>
<evidence type="ECO:0000256" key="1">
    <source>
        <dbReference type="ARBA" id="ARBA00040996"/>
    </source>
</evidence>
<proteinExistence type="predicted"/>
<keyword evidence="5" id="KW-1185">Reference proteome</keyword>
<dbReference type="Proteomes" id="UP001221898">
    <property type="component" value="Unassembled WGS sequence"/>
</dbReference>
<dbReference type="SUPFAM" id="SSF54106">
    <property type="entry name" value="LysM domain"/>
    <property type="match status" value="1"/>
</dbReference>
<comment type="caution">
    <text evidence="4">The sequence shown here is derived from an EMBL/GenBank/DDBJ whole genome shotgun (WGS) entry which is preliminary data.</text>
</comment>
<dbReference type="Pfam" id="PF01476">
    <property type="entry name" value="LysM"/>
    <property type="match status" value="1"/>
</dbReference>
<reference evidence="4" key="1">
    <citation type="journal article" date="2023" name="Science">
        <title>Genome structures resolve the early diversification of teleost fishes.</title>
        <authorList>
            <person name="Parey E."/>
            <person name="Louis A."/>
            <person name="Montfort J."/>
            <person name="Bouchez O."/>
            <person name="Roques C."/>
            <person name="Iampietro C."/>
            <person name="Lluch J."/>
            <person name="Castinel A."/>
            <person name="Donnadieu C."/>
            <person name="Desvignes T."/>
            <person name="Floi Bucao C."/>
            <person name="Jouanno E."/>
            <person name="Wen M."/>
            <person name="Mejri S."/>
            <person name="Dirks R."/>
            <person name="Jansen H."/>
            <person name="Henkel C."/>
            <person name="Chen W.J."/>
            <person name="Zahm M."/>
            <person name="Cabau C."/>
            <person name="Klopp C."/>
            <person name="Thompson A.W."/>
            <person name="Robinson-Rechavi M."/>
            <person name="Braasch I."/>
            <person name="Lecointre G."/>
            <person name="Bobe J."/>
            <person name="Postlethwait J.H."/>
            <person name="Berthelot C."/>
            <person name="Roest Crollius H."/>
            <person name="Guiguen Y."/>
        </authorList>
    </citation>
    <scope>NUCLEOTIDE SEQUENCE</scope>
    <source>
        <strain evidence="4">NC1722</strain>
    </source>
</reference>
<feature type="domain" description="LysM" evidence="3">
    <location>
        <begin position="40"/>
        <end position="84"/>
    </location>
</feature>
<dbReference type="PANTHER" id="PTHR20932">
    <property type="entry name" value="LYSM AND PUTATIVE PEPTIDOGLYCAN-BINDING DOMAIN-CONTAINING PROTEIN"/>
    <property type="match status" value="1"/>
</dbReference>
<feature type="compositionally biased region" description="Basic and acidic residues" evidence="2">
    <location>
        <begin position="127"/>
        <end position="138"/>
    </location>
</feature>
<dbReference type="PANTHER" id="PTHR20932:SF2">
    <property type="entry name" value="AND PUTATIVE PEPTIDOGLYCAN-BINDING DOMAIN-CONTAINING PROTEIN 1-RELATED"/>
    <property type="match status" value="1"/>
</dbReference>
<evidence type="ECO:0000313" key="4">
    <source>
        <dbReference type="EMBL" id="KAJ8398438.1"/>
    </source>
</evidence>
<evidence type="ECO:0000259" key="3">
    <source>
        <dbReference type="PROSITE" id="PS51782"/>
    </source>
</evidence>
<organism evidence="4 5">
    <name type="scientific">Aldrovandia affinis</name>
    <dbReference type="NCBI Taxonomy" id="143900"/>
    <lineage>
        <taxon>Eukaryota</taxon>
        <taxon>Metazoa</taxon>
        <taxon>Chordata</taxon>
        <taxon>Craniata</taxon>
        <taxon>Vertebrata</taxon>
        <taxon>Euteleostomi</taxon>
        <taxon>Actinopterygii</taxon>
        <taxon>Neopterygii</taxon>
        <taxon>Teleostei</taxon>
        <taxon>Notacanthiformes</taxon>
        <taxon>Halosauridae</taxon>
        <taxon>Aldrovandia</taxon>
    </lineage>
</organism>
<feature type="region of interest" description="Disordered" evidence="2">
    <location>
        <begin position="1"/>
        <end position="20"/>
    </location>
</feature>
<name>A0AAD7S9P4_9TELE</name>
<accession>A0AAD7S9P4</accession>
<dbReference type="EMBL" id="JAINUG010000090">
    <property type="protein sequence ID" value="KAJ8398438.1"/>
    <property type="molecule type" value="Genomic_DNA"/>
</dbReference>
<dbReference type="CDD" id="cd00118">
    <property type="entry name" value="LysM"/>
    <property type="match status" value="1"/>
</dbReference>
<dbReference type="SMART" id="SM00257">
    <property type="entry name" value="LysM"/>
    <property type="match status" value="1"/>
</dbReference>